<feature type="region of interest" description="Disordered" evidence="10">
    <location>
        <begin position="470"/>
        <end position="565"/>
    </location>
</feature>
<comment type="caution">
    <text evidence="13">The sequence shown here is derived from an EMBL/GenBank/DDBJ whole genome shotgun (WGS) entry which is preliminary data.</text>
</comment>
<evidence type="ECO:0000256" key="2">
    <source>
        <dbReference type="ARBA" id="ARBA00001946"/>
    </source>
</evidence>
<dbReference type="GO" id="GO:0005737">
    <property type="term" value="C:cytoplasm"/>
    <property type="evidence" value="ECO:0007669"/>
    <property type="project" value="UniProtKB-SubCell"/>
</dbReference>
<evidence type="ECO:0000256" key="3">
    <source>
        <dbReference type="ARBA" id="ARBA00004496"/>
    </source>
</evidence>
<feature type="region of interest" description="Disordered" evidence="10">
    <location>
        <begin position="435"/>
        <end position="457"/>
    </location>
</feature>
<feature type="domain" description="PAP-associated" evidence="11">
    <location>
        <begin position="291"/>
        <end position="360"/>
    </location>
</feature>
<keyword evidence="6" id="KW-0963">Cytoplasm</keyword>
<dbReference type="EC" id="2.7.7.19" evidence="5"/>
<accession>A0A0G2E5S3</accession>
<dbReference type="Gene3D" id="1.10.1410.10">
    <property type="match status" value="1"/>
</dbReference>
<evidence type="ECO:0000256" key="7">
    <source>
        <dbReference type="ARBA" id="ARBA00022679"/>
    </source>
</evidence>
<dbReference type="InterPro" id="IPR002058">
    <property type="entry name" value="PAP_assoc"/>
</dbReference>
<comment type="cofactor">
    <cofactor evidence="2">
        <name>Mg(2+)</name>
        <dbReference type="ChEBI" id="CHEBI:18420"/>
    </cofactor>
</comment>
<evidence type="ECO:0000256" key="4">
    <source>
        <dbReference type="ARBA" id="ARBA00008593"/>
    </source>
</evidence>
<feature type="compositionally biased region" description="Polar residues" evidence="10">
    <location>
        <begin position="547"/>
        <end position="565"/>
    </location>
</feature>
<dbReference type="EMBL" id="LCWF01000127">
    <property type="protein sequence ID" value="KKY18327.1"/>
    <property type="molecule type" value="Genomic_DNA"/>
</dbReference>
<sequence length="626" mass="70242">MVKEWAKENVTVNPAHVKLKCYGSMANGFAVPGSDMDLMLMFPKDEGPIGAIETECRRMLEKKILDAGYGARLLTKTRVPILRVCQDPSQELLDDLRQYRVKSLEQDREDEVERKMKLLGLKASRLPDDLVSAPVDLQQQLDVAASVPLPPSPIKENSIIEWDKTVGIQCDINFSNYVAVYNTQLLRCYCICDDRVRQLGLVVKSWVKARKINTPYFGTLSSYGYILMVLHYLMNVADPPVIPNLQMWAKEKYENTQDVPLFEGMDIRFMGDEPTLRRMSAAGELTRNQEPLGSLLRGFFGYYADPRGFHYTQEVVSIRTQGGILRKASKGWTEAKRAGNDNSIKLRYLLCIEDPFEIEHNIARTVGHHGIVAIRNEFRRAWEIVNRIEYSEESGWQWRRSDGSTGEDLFEPAEDRGDLLRKDTEFNRERTRAAAKLRDEKAAAQQQTDTKSIADGKSTAAVYEGRVAEAKVAHPPVKTSPSDIQDVEGHIHDGSMPAKFNNLEYCQGVKTGGKTSRHPKRSRRRSKQSPTLTIDPKQTRKRENEKSPSTGSTTDASAAISPETSRMPTPIALSFLSSIFDPNQLRDMQLNVEGGNGCSRGGPRGYELSGVFENAVNVSDLSSVAS</sequence>
<evidence type="ECO:0000259" key="12">
    <source>
        <dbReference type="Pfam" id="PF22600"/>
    </source>
</evidence>
<dbReference type="AlphaFoldDB" id="A0A0G2E5S3"/>
<keyword evidence="14" id="KW-1185">Reference proteome</keyword>
<dbReference type="Proteomes" id="UP000053317">
    <property type="component" value="Unassembled WGS sequence"/>
</dbReference>
<reference evidence="13 14" key="1">
    <citation type="submission" date="2015-05" db="EMBL/GenBank/DDBJ databases">
        <title>Distinctive expansion of gene families associated with plant cell wall degradation and secondary metabolism in the genomes of grapevine trunk pathogens.</title>
        <authorList>
            <person name="Lawrence D.P."/>
            <person name="Travadon R."/>
            <person name="Rolshausen P.E."/>
            <person name="Baumgartner K."/>
        </authorList>
    </citation>
    <scope>NUCLEOTIDE SEQUENCE [LARGE SCALE GENOMIC DNA]</scope>
    <source>
        <strain evidence="13">UCRPC4</strain>
    </source>
</reference>
<keyword evidence="7" id="KW-0808">Transferase</keyword>
<dbReference type="OrthoDB" id="407432at2759"/>
<keyword evidence="8" id="KW-0479">Metal-binding</keyword>
<dbReference type="InterPro" id="IPR043519">
    <property type="entry name" value="NT_sf"/>
</dbReference>
<evidence type="ECO:0000256" key="5">
    <source>
        <dbReference type="ARBA" id="ARBA00012388"/>
    </source>
</evidence>
<dbReference type="GO" id="GO:0050265">
    <property type="term" value="F:RNA uridylyltransferase activity"/>
    <property type="evidence" value="ECO:0007669"/>
    <property type="project" value="TreeGrafter"/>
</dbReference>
<reference evidence="13 14" key="2">
    <citation type="submission" date="2015-05" db="EMBL/GenBank/DDBJ databases">
        <authorList>
            <person name="Morales-Cruz A."/>
            <person name="Amrine K.C."/>
            <person name="Cantu D."/>
        </authorList>
    </citation>
    <scope>NUCLEOTIDE SEQUENCE [LARGE SCALE GENOMIC DNA]</scope>
    <source>
        <strain evidence="13">UCRPC4</strain>
    </source>
</reference>
<dbReference type="PANTHER" id="PTHR12271">
    <property type="entry name" value="POLY A POLYMERASE CID PAP -RELATED"/>
    <property type="match status" value="1"/>
</dbReference>
<keyword evidence="9" id="KW-0460">Magnesium</keyword>
<evidence type="ECO:0000256" key="10">
    <source>
        <dbReference type="SAM" id="MobiDB-lite"/>
    </source>
</evidence>
<dbReference type="PANTHER" id="PTHR12271:SF40">
    <property type="entry name" value="POLY(A) RNA POLYMERASE GLD2"/>
    <property type="match status" value="1"/>
</dbReference>
<dbReference type="GO" id="GO:0031123">
    <property type="term" value="P:RNA 3'-end processing"/>
    <property type="evidence" value="ECO:0007669"/>
    <property type="project" value="TreeGrafter"/>
</dbReference>
<feature type="domain" description="Poly(A) RNA polymerase mitochondrial-like central palm" evidence="12">
    <location>
        <begin position="16"/>
        <end position="89"/>
    </location>
</feature>
<feature type="compositionally biased region" description="Basic and acidic residues" evidence="10">
    <location>
        <begin position="537"/>
        <end position="546"/>
    </location>
</feature>
<dbReference type="SUPFAM" id="SSF81301">
    <property type="entry name" value="Nucleotidyltransferase"/>
    <property type="match status" value="1"/>
</dbReference>
<comment type="similarity">
    <text evidence="4">Belongs to the DNA polymerase type-B-like family.</text>
</comment>
<proteinExistence type="inferred from homology"/>
<comment type="cofactor">
    <cofactor evidence="1">
        <name>Mn(2+)</name>
        <dbReference type="ChEBI" id="CHEBI:29035"/>
    </cofactor>
</comment>
<dbReference type="GO" id="GO:0010605">
    <property type="term" value="P:negative regulation of macromolecule metabolic process"/>
    <property type="evidence" value="ECO:0007669"/>
    <property type="project" value="UniProtKB-ARBA"/>
</dbReference>
<evidence type="ECO:0000256" key="9">
    <source>
        <dbReference type="ARBA" id="ARBA00022842"/>
    </source>
</evidence>
<evidence type="ECO:0000256" key="1">
    <source>
        <dbReference type="ARBA" id="ARBA00001936"/>
    </source>
</evidence>
<evidence type="ECO:0000259" key="11">
    <source>
        <dbReference type="Pfam" id="PF03828"/>
    </source>
</evidence>
<dbReference type="InterPro" id="IPR054708">
    <property type="entry name" value="MTPAP-like_central"/>
</dbReference>
<dbReference type="SUPFAM" id="SSF81631">
    <property type="entry name" value="PAP/OAS1 substrate-binding domain"/>
    <property type="match status" value="1"/>
</dbReference>
<dbReference type="GO" id="GO:1990817">
    <property type="term" value="F:poly(A) RNA polymerase activity"/>
    <property type="evidence" value="ECO:0007669"/>
    <property type="project" value="UniProtKB-EC"/>
</dbReference>
<name>A0A0G2E5S3_PHACM</name>
<protein>
    <recommendedName>
        <fullName evidence="5">polynucleotide adenylyltransferase</fullName>
        <ecNumber evidence="5">2.7.7.19</ecNumber>
    </recommendedName>
</protein>
<dbReference type="Pfam" id="PF22600">
    <property type="entry name" value="MTPAP-like_central"/>
    <property type="match status" value="2"/>
</dbReference>
<evidence type="ECO:0000256" key="6">
    <source>
        <dbReference type="ARBA" id="ARBA00022490"/>
    </source>
</evidence>
<feature type="compositionally biased region" description="Basic residues" evidence="10">
    <location>
        <begin position="515"/>
        <end position="527"/>
    </location>
</feature>
<dbReference type="Gene3D" id="3.30.460.10">
    <property type="entry name" value="Beta Polymerase, domain 2"/>
    <property type="match status" value="1"/>
</dbReference>
<evidence type="ECO:0000313" key="13">
    <source>
        <dbReference type="EMBL" id="KKY18327.1"/>
    </source>
</evidence>
<feature type="domain" description="Poly(A) RNA polymerase mitochondrial-like central palm" evidence="12">
    <location>
        <begin position="162"/>
        <end position="190"/>
    </location>
</feature>
<organism evidence="13 14">
    <name type="scientific">Phaeomoniella chlamydospora</name>
    <name type="common">Phaeoacremonium chlamydosporum</name>
    <dbReference type="NCBI Taxonomy" id="158046"/>
    <lineage>
        <taxon>Eukaryota</taxon>
        <taxon>Fungi</taxon>
        <taxon>Dikarya</taxon>
        <taxon>Ascomycota</taxon>
        <taxon>Pezizomycotina</taxon>
        <taxon>Eurotiomycetes</taxon>
        <taxon>Chaetothyriomycetidae</taxon>
        <taxon>Phaeomoniellales</taxon>
        <taxon>Phaeomoniellaceae</taxon>
        <taxon>Phaeomoniella</taxon>
    </lineage>
</organism>
<comment type="subcellular location">
    <subcellularLocation>
        <location evidence="3">Cytoplasm</location>
    </subcellularLocation>
</comment>
<gene>
    <name evidence="13" type="ORF">UCRPC4_g05038</name>
</gene>
<evidence type="ECO:0000256" key="8">
    <source>
        <dbReference type="ARBA" id="ARBA00022723"/>
    </source>
</evidence>
<dbReference type="Pfam" id="PF03828">
    <property type="entry name" value="PAP_assoc"/>
    <property type="match status" value="1"/>
</dbReference>
<dbReference type="GO" id="GO:0046872">
    <property type="term" value="F:metal ion binding"/>
    <property type="evidence" value="ECO:0007669"/>
    <property type="project" value="UniProtKB-KW"/>
</dbReference>
<evidence type="ECO:0000313" key="14">
    <source>
        <dbReference type="Proteomes" id="UP000053317"/>
    </source>
</evidence>